<accession>A0A059EX17</accession>
<organism evidence="2 3">
    <name type="scientific">Anncaliia algerae PRA339</name>
    <dbReference type="NCBI Taxonomy" id="1288291"/>
    <lineage>
        <taxon>Eukaryota</taxon>
        <taxon>Fungi</taxon>
        <taxon>Fungi incertae sedis</taxon>
        <taxon>Microsporidia</taxon>
        <taxon>Tubulinosematoidea</taxon>
        <taxon>Tubulinosematidae</taxon>
        <taxon>Anncaliia</taxon>
    </lineage>
</organism>
<proteinExistence type="predicted"/>
<reference evidence="2 3" key="2">
    <citation type="submission" date="2014-03" db="EMBL/GenBank/DDBJ databases">
        <title>The Genome Sequence of Anncaliia algerae insect isolate PRA339.</title>
        <authorList>
            <consortium name="The Broad Institute Genome Sequencing Platform"/>
            <consortium name="The Broad Institute Genome Sequencing Center for Infectious Disease"/>
            <person name="Cuomo C."/>
            <person name="Becnel J."/>
            <person name="Sanscrainte N."/>
            <person name="Walker B."/>
            <person name="Young S.K."/>
            <person name="Zeng Q."/>
            <person name="Gargeya S."/>
            <person name="Fitzgerald M."/>
            <person name="Haas B."/>
            <person name="Abouelleil A."/>
            <person name="Alvarado L."/>
            <person name="Arachchi H.M."/>
            <person name="Berlin A.M."/>
            <person name="Chapman S.B."/>
            <person name="Dewar J."/>
            <person name="Goldberg J."/>
            <person name="Griggs A."/>
            <person name="Gujja S."/>
            <person name="Hansen M."/>
            <person name="Howarth C."/>
            <person name="Imamovic A."/>
            <person name="Larimer J."/>
            <person name="McCowan C."/>
            <person name="Murphy C."/>
            <person name="Neiman D."/>
            <person name="Pearson M."/>
            <person name="Priest M."/>
            <person name="Roberts A."/>
            <person name="Saif S."/>
            <person name="Shea T."/>
            <person name="Sisk P."/>
            <person name="Sykes S."/>
            <person name="Wortman J."/>
            <person name="Nusbaum C."/>
            <person name="Birren B."/>
        </authorList>
    </citation>
    <scope>NUCLEOTIDE SEQUENCE [LARGE SCALE GENOMIC DNA]</scope>
    <source>
        <strain evidence="2 3">PRA339</strain>
    </source>
</reference>
<keyword evidence="1" id="KW-0812">Transmembrane</keyword>
<dbReference type="VEuPathDB" id="MicrosporidiaDB:H312_03147"/>
<evidence type="ECO:0000313" key="3">
    <source>
        <dbReference type="Proteomes" id="UP000030655"/>
    </source>
</evidence>
<reference evidence="3" key="1">
    <citation type="submission" date="2013-02" db="EMBL/GenBank/DDBJ databases">
        <authorList>
            <consortium name="The Broad Institute Genome Sequencing Platform"/>
            <person name="Cuomo C."/>
            <person name="Becnel J."/>
            <person name="Sanscrainte N."/>
            <person name="Walker B."/>
            <person name="Young S.K."/>
            <person name="Zeng Q."/>
            <person name="Gargeya S."/>
            <person name="Fitzgerald M."/>
            <person name="Haas B."/>
            <person name="Abouelleil A."/>
            <person name="Alvarado L."/>
            <person name="Arachchi H.M."/>
            <person name="Berlin A.M."/>
            <person name="Chapman S.B."/>
            <person name="Dewar J."/>
            <person name="Goldberg J."/>
            <person name="Griggs A."/>
            <person name="Gujja S."/>
            <person name="Hansen M."/>
            <person name="Howarth C."/>
            <person name="Imamovic A."/>
            <person name="Larimer J."/>
            <person name="McCowan C."/>
            <person name="Murphy C."/>
            <person name="Neiman D."/>
            <person name="Pearson M."/>
            <person name="Priest M."/>
            <person name="Roberts A."/>
            <person name="Saif S."/>
            <person name="Shea T."/>
            <person name="Sisk P."/>
            <person name="Sykes S."/>
            <person name="Wortman J."/>
            <person name="Nusbaum C."/>
            <person name="Birren B."/>
        </authorList>
    </citation>
    <scope>NUCLEOTIDE SEQUENCE [LARGE SCALE GENOMIC DNA]</scope>
    <source>
        <strain evidence="3">PRA339</strain>
    </source>
</reference>
<gene>
    <name evidence="2" type="ORF">H312_03147</name>
</gene>
<evidence type="ECO:0000256" key="1">
    <source>
        <dbReference type="SAM" id="Phobius"/>
    </source>
</evidence>
<dbReference type="AlphaFoldDB" id="A0A059EX17"/>
<dbReference type="Proteomes" id="UP000030655">
    <property type="component" value="Unassembled WGS sequence"/>
</dbReference>
<protein>
    <recommendedName>
        <fullName evidence="4">EF-hand domain-containing protein</fullName>
    </recommendedName>
</protein>
<dbReference type="EMBL" id="KK365272">
    <property type="protein sequence ID" value="KCZ79455.1"/>
    <property type="molecule type" value="Genomic_DNA"/>
</dbReference>
<dbReference type="OrthoDB" id="2196935at2759"/>
<dbReference type="HOGENOM" id="CLU_2120508_0_0_1"/>
<name>A0A059EX17_9MICR</name>
<evidence type="ECO:0008006" key="4">
    <source>
        <dbReference type="Google" id="ProtNLM"/>
    </source>
</evidence>
<sequence length="117" mass="14091">MTLMFYLPKRIIFLIKLLYICLLFYIIVHGFNRVTTLFSLMFMVLDLKLMTGLFVVIIYKGYFQYLFTDKFKYDGTIDSSDLKNLIDITEINVKEFIINDPLVEFYEYMNEEYNPPE</sequence>
<keyword evidence="1" id="KW-0472">Membrane</keyword>
<keyword evidence="3" id="KW-1185">Reference proteome</keyword>
<feature type="transmembrane region" description="Helical" evidence="1">
    <location>
        <begin position="37"/>
        <end position="62"/>
    </location>
</feature>
<evidence type="ECO:0000313" key="2">
    <source>
        <dbReference type="EMBL" id="KCZ79455.1"/>
    </source>
</evidence>
<feature type="transmembrane region" description="Helical" evidence="1">
    <location>
        <begin position="12"/>
        <end position="31"/>
    </location>
</feature>
<keyword evidence="1" id="KW-1133">Transmembrane helix</keyword>